<gene>
    <name evidence="3" type="ORF">D2A34_21935</name>
</gene>
<proteinExistence type="predicted"/>
<dbReference type="PANTHER" id="PTHR35862:SF1">
    <property type="entry name" value="FELS-2 PROPHAGE PROTEIN"/>
    <property type="match status" value="1"/>
</dbReference>
<dbReference type="InterPro" id="IPR006949">
    <property type="entry name" value="Barrel_Baseplate_J-like"/>
</dbReference>
<organism evidence="3 4">
    <name type="scientific">Clostridium chromiireducens</name>
    <dbReference type="NCBI Taxonomy" id="225345"/>
    <lineage>
        <taxon>Bacteria</taxon>
        <taxon>Bacillati</taxon>
        <taxon>Bacillota</taxon>
        <taxon>Clostridia</taxon>
        <taxon>Eubacteriales</taxon>
        <taxon>Clostridiaceae</taxon>
        <taxon>Clostridium</taxon>
    </lineage>
</organism>
<accession>A0A399IIM0</accession>
<dbReference type="RefSeq" id="WP_119367933.1">
    <property type="nucleotide sequence ID" value="NZ_QXDJ01000006.1"/>
</dbReference>
<evidence type="ECO:0000313" key="3">
    <source>
        <dbReference type="EMBL" id="RII32858.1"/>
    </source>
</evidence>
<evidence type="ECO:0000313" key="4">
    <source>
        <dbReference type="Proteomes" id="UP000265930"/>
    </source>
</evidence>
<reference evidence="3 4" key="1">
    <citation type="submission" date="2018-08" db="EMBL/GenBank/DDBJ databases">
        <title>Genome of Clostridium chromiireducens C1, DSM12136.</title>
        <authorList>
            <person name="Xing M."/>
            <person name="Wei Y."/>
            <person name="Ang E.L."/>
            <person name="Zhao H."/>
            <person name="Zhang Y."/>
        </authorList>
    </citation>
    <scope>NUCLEOTIDE SEQUENCE [LARGE SCALE GENOMIC DNA]</scope>
    <source>
        <strain evidence="3 4">C1</strain>
    </source>
</reference>
<protein>
    <submittedName>
        <fullName evidence="3">Baseplate J/gp47 family protein</fullName>
    </submittedName>
</protein>
<dbReference type="Pfam" id="PF04865">
    <property type="entry name" value="Baseplate_J"/>
    <property type="match status" value="1"/>
</dbReference>
<dbReference type="InterPro" id="IPR052726">
    <property type="entry name" value="Phage_Baseplate_Hub"/>
</dbReference>
<dbReference type="EMBL" id="QXDJ01000006">
    <property type="protein sequence ID" value="RII32858.1"/>
    <property type="molecule type" value="Genomic_DNA"/>
</dbReference>
<feature type="domain" description="Baseplate J-like central" evidence="2">
    <location>
        <begin position="207"/>
        <end position="278"/>
    </location>
</feature>
<sequence>MSDMNFVEVDAESINRSLISSFETTLGETLYPGDERRIFLEQETPVIVALKNDINETAKKNLLRYATGETLDAFGEFYSCPRLKADFATVTERFNLSEAQSQDIFIASGKRVTPDGVLYFATTSDSIVPAGATYIDLVLTATQTGEKYNGFTPGQIKTLTDTIPYIASIVNIDTSSGGSDVEADDDGTNVWSGYRERIRLSPQSFSVAGPEGAYEYFALSADSTICDINVSSPSPGVVQIVVLQENGGIPSQYILDKVNDSVSAKNRRPLTDNVKVVASTVLNYDINLIYYIDSKNQTKETYIRNAIEGEGGAIDAYILWQQSNLGKAINPDYLKKLTLNAGADRVNIISPVYTVLTGEKVAKVGNKTITYGGLE</sequence>
<evidence type="ECO:0000259" key="2">
    <source>
        <dbReference type="Pfam" id="PF26078"/>
    </source>
</evidence>
<comment type="caution">
    <text evidence="3">The sequence shown here is derived from an EMBL/GenBank/DDBJ whole genome shotgun (WGS) entry which is preliminary data.</text>
</comment>
<dbReference type="PANTHER" id="PTHR35862">
    <property type="entry name" value="FELS-2 PROPHAGE PROTEIN"/>
    <property type="match status" value="1"/>
</dbReference>
<dbReference type="AlphaFoldDB" id="A0A399IIM0"/>
<dbReference type="PIRSF" id="PIRSF020481">
    <property type="entry name" value="BAP"/>
    <property type="match status" value="1"/>
</dbReference>
<dbReference type="InterPro" id="IPR014507">
    <property type="entry name" value="Baseplate_assembly_J_pred"/>
</dbReference>
<evidence type="ECO:0000259" key="1">
    <source>
        <dbReference type="Pfam" id="PF04865"/>
    </source>
</evidence>
<dbReference type="InterPro" id="IPR058531">
    <property type="entry name" value="Baseplate_J_M"/>
</dbReference>
<dbReference type="Proteomes" id="UP000265930">
    <property type="component" value="Unassembled WGS sequence"/>
</dbReference>
<feature type="domain" description="Baseplate protein J-like barrel" evidence="1">
    <location>
        <begin position="101"/>
        <end position="178"/>
    </location>
</feature>
<dbReference type="Pfam" id="PF26078">
    <property type="entry name" value="Baseplate_J_M"/>
    <property type="match status" value="1"/>
</dbReference>
<name>A0A399IIM0_9CLOT</name>